<dbReference type="PROSITE" id="PS00211">
    <property type="entry name" value="ABC_TRANSPORTER_1"/>
    <property type="match status" value="1"/>
</dbReference>
<evidence type="ECO:0000259" key="9">
    <source>
        <dbReference type="PROSITE" id="PS50893"/>
    </source>
</evidence>
<dbReference type="Proteomes" id="UP000027982">
    <property type="component" value="Chromosome"/>
</dbReference>
<dbReference type="GO" id="GO:0042626">
    <property type="term" value="F:ATPase-coupled transmembrane transporter activity"/>
    <property type="evidence" value="ECO:0007669"/>
    <property type="project" value="TreeGrafter"/>
</dbReference>
<name>A0A068NPR7_FIMGI</name>
<dbReference type="HOGENOM" id="CLU_000604_1_22_0"/>
<evidence type="ECO:0000256" key="3">
    <source>
        <dbReference type="ARBA" id="ARBA00022448"/>
    </source>
</evidence>
<evidence type="ECO:0000313" key="11">
    <source>
        <dbReference type="Proteomes" id="UP000027982"/>
    </source>
</evidence>
<proteinExistence type="inferred from homology"/>
<keyword evidence="3" id="KW-0813">Transport</keyword>
<comment type="subcellular location">
    <subcellularLocation>
        <location evidence="1">Cell membrane</location>
    </subcellularLocation>
</comment>
<evidence type="ECO:0000256" key="2">
    <source>
        <dbReference type="ARBA" id="ARBA00005417"/>
    </source>
</evidence>
<dbReference type="PROSITE" id="PS50893">
    <property type="entry name" value="ABC_TRANSPORTER_2"/>
    <property type="match status" value="1"/>
</dbReference>
<feature type="domain" description="ABC transporter" evidence="9">
    <location>
        <begin position="3"/>
        <end position="242"/>
    </location>
</feature>
<dbReference type="InterPro" id="IPR003439">
    <property type="entry name" value="ABC_transporter-like_ATP-bd"/>
</dbReference>
<dbReference type="InterPro" id="IPR017871">
    <property type="entry name" value="ABC_transporter-like_CS"/>
</dbReference>
<comment type="similarity">
    <text evidence="2">Belongs to the ABC transporter superfamily.</text>
</comment>
<evidence type="ECO:0000256" key="8">
    <source>
        <dbReference type="ARBA" id="ARBA00023136"/>
    </source>
</evidence>
<dbReference type="STRING" id="661478.OP10G_2009"/>
<dbReference type="GO" id="GO:0043190">
    <property type="term" value="C:ATP-binding cassette (ABC) transporter complex"/>
    <property type="evidence" value="ECO:0007669"/>
    <property type="project" value="TreeGrafter"/>
</dbReference>
<protein>
    <submittedName>
        <fullName evidence="10">ATPase component NikO of energizing module of nickel ECF transporter</fullName>
    </submittedName>
</protein>
<dbReference type="eggNOG" id="COG1122">
    <property type="taxonomic scope" value="Bacteria"/>
</dbReference>
<dbReference type="Pfam" id="PF00005">
    <property type="entry name" value="ABC_tran"/>
    <property type="match status" value="1"/>
</dbReference>
<dbReference type="KEGG" id="fgi:OP10G_2009"/>
<keyword evidence="4" id="KW-1003">Cell membrane</keyword>
<keyword evidence="8" id="KW-0472">Membrane</keyword>
<dbReference type="InterPro" id="IPR050095">
    <property type="entry name" value="ECF_ABC_transporter_ATP-bd"/>
</dbReference>
<dbReference type="EMBL" id="CP007139">
    <property type="protein sequence ID" value="AIE85377.1"/>
    <property type="molecule type" value="Genomic_DNA"/>
</dbReference>
<evidence type="ECO:0000256" key="7">
    <source>
        <dbReference type="ARBA" id="ARBA00022967"/>
    </source>
</evidence>
<organism evidence="10 11">
    <name type="scientific">Fimbriimonas ginsengisoli Gsoil 348</name>
    <dbReference type="NCBI Taxonomy" id="661478"/>
    <lineage>
        <taxon>Bacteria</taxon>
        <taxon>Bacillati</taxon>
        <taxon>Armatimonadota</taxon>
        <taxon>Fimbriimonadia</taxon>
        <taxon>Fimbriimonadales</taxon>
        <taxon>Fimbriimonadaceae</taxon>
        <taxon>Fimbriimonas</taxon>
    </lineage>
</organism>
<reference evidence="10 11" key="1">
    <citation type="journal article" date="2014" name="PLoS ONE">
        <title>The first complete genome sequence of the class fimbriimonadia in the phylum armatimonadetes.</title>
        <authorList>
            <person name="Hu Z.Y."/>
            <person name="Wang Y.Z."/>
            <person name="Im W.T."/>
            <person name="Wang S.Y."/>
            <person name="Zhao G.P."/>
            <person name="Zheng H.J."/>
            <person name="Quan Z.X."/>
        </authorList>
    </citation>
    <scope>NUCLEOTIDE SEQUENCE [LARGE SCALE GENOMIC DNA]</scope>
    <source>
        <strain evidence="10">Gsoil 348</strain>
    </source>
</reference>
<dbReference type="GO" id="GO:0016887">
    <property type="term" value="F:ATP hydrolysis activity"/>
    <property type="evidence" value="ECO:0007669"/>
    <property type="project" value="InterPro"/>
</dbReference>
<evidence type="ECO:0000256" key="6">
    <source>
        <dbReference type="ARBA" id="ARBA00022840"/>
    </source>
</evidence>
<dbReference type="PANTHER" id="PTHR43553">
    <property type="entry name" value="HEAVY METAL TRANSPORTER"/>
    <property type="match status" value="1"/>
</dbReference>
<evidence type="ECO:0000256" key="5">
    <source>
        <dbReference type="ARBA" id="ARBA00022741"/>
    </source>
</evidence>
<dbReference type="OrthoDB" id="9782163at2"/>
<dbReference type="AlphaFoldDB" id="A0A068NPR7"/>
<dbReference type="GO" id="GO:0005524">
    <property type="term" value="F:ATP binding"/>
    <property type="evidence" value="ECO:0007669"/>
    <property type="project" value="UniProtKB-KW"/>
</dbReference>
<dbReference type="RefSeq" id="WP_025226047.1">
    <property type="nucleotide sequence ID" value="NZ_CP007139.1"/>
</dbReference>
<dbReference type="CDD" id="cd03225">
    <property type="entry name" value="ABC_cobalt_CbiO_domain1"/>
    <property type="match status" value="1"/>
</dbReference>
<dbReference type="InterPro" id="IPR027417">
    <property type="entry name" value="P-loop_NTPase"/>
</dbReference>
<evidence type="ECO:0000256" key="4">
    <source>
        <dbReference type="ARBA" id="ARBA00022475"/>
    </source>
</evidence>
<dbReference type="InterPro" id="IPR015856">
    <property type="entry name" value="ABC_transpr_CbiO/EcfA_su"/>
</dbReference>
<accession>A0A068NPR7</accession>
<dbReference type="SUPFAM" id="SSF52540">
    <property type="entry name" value="P-loop containing nucleoside triphosphate hydrolases"/>
    <property type="match status" value="1"/>
</dbReference>
<keyword evidence="7" id="KW-1278">Translocase</keyword>
<evidence type="ECO:0000256" key="1">
    <source>
        <dbReference type="ARBA" id="ARBA00004236"/>
    </source>
</evidence>
<keyword evidence="5" id="KW-0547">Nucleotide-binding</keyword>
<evidence type="ECO:0000313" key="10">
    <source>
        <dbReference type="EMBL" id="AIE85377.1"/>
    </source>
</evidence>
<keyword evidence="11" id="KW-1185">Reference proteome</keyword>
<gene>
    <name evidence="10" type="ORF">OP10G_2009</name>
</gene>
<dbReference type="FunFam" id="3.40.50.300:FF:000224">
    <property type="entry name" value="Energy-coupling factor transporter ATP-binding protein EcfA"/>
    <property type="match status" value="1"/>
</dbReference>
<dbReference type="Gene3D" id="3.40.50.300">
    <property type="entry name" value="P-loop containing nucleotide triphosphate hydrolases"/>
    <property type="match status" value="1"/>
</dbReference>
<sequence>MLFELSHIDCRYSDGVLALDDLSLSIANGERLVIMGANGSGKSTLLRLLAGLLHHIEGSISFNGHELSERSLQSPGFRQQFRQSIGFVFQNADAQLFNATVFEEVAFGPRQLGMSEAEARARTLDVLSFLGIEHLAERPPFRLSGGEKRKVAIASVLSMNPQVLMFDEPFLGLDPRSQTWLIRTLQQLQAAGKTTIVATHTLDVARRIADRALILDEDHRLLASGPVAEILEDVVLLERANLVEATFAEASAR</sequence>
<dbReference type="SMART" id="SM00382">
    <property type="entry name" value="AAA"/>
    <property type="match status" value="1"/>
</dbReference>
<dbReference type="InterPro" id="IPR003593">
    <property type="entry name" value="AAA+_ATPase"/>
</dbReference>
<keyword evidence="6" id="KW-0067">ATP-binding</keyword>